<comment type="caution">
    <text evidence="1">The sequence shown here is derived from an EMBL/GenBank/DDBJ whole genome shotgun (WGS) entry which is preliminary data.</text>
</comment>
<name>A0A356LGF2_9BURK</name>
<accession>A0A356LGF2</accession>
<dbReference type="Proteomes" id="UP000264036">
    <property type="component" value="Unassembled WGS sequence"/>
</dbReference>
<dbReference type="Gene3D" id="3.10.180.10">
    <property type="entry name" value="2,3-Dihydroxybiphenyl 1,2-Dioxygenase, domain 1"/>
    <property type="match status" value="1"/>
</dbReference>
<dbReference type="AlphaFoldDB" id="A0A356LGF2"/>
<dbReference type="SUPFAM" id="SSF54593">
    <property type="entry name" value="Glyoxalase/Bleomycin resistance protein/Dihydroxybiphenyl dioxygenase"/>
    <property type="match status" value="1"/>
</dbReference>
<protein>
    <submittedName>
        <fullName evidence="1">Glyoxalase</fullName>
    </submittedName>
</protein>
<dbReference type="EMBL" id="DOEK01000029">
    <property type="protein sequence ID" value="HBP30057.1"/>
    <property type="molecule type" value="Genomic_DNA"/>
</dbReference>
<gene>
    <name evidence="1" type="ORF">DD666_11645</name>
</gene>
<evidence type="ECO:0000313" key="1">
    <source>
        <dbReference type="EMBL" id="HBP30057.1"/>
    </source>
</evidence>
<proteinExistence type="predicted"/>
<reference evidence="1 2" key="1">
    <citation type="journal article" date="2018" name="Nat. Biotechnol.">
        <title>A standardized bacterial taxonomy based on genome phylogeny substantially revises the tree of life.</title>
        <authorList>
            <person name="Parks D.H."/>
            <person name="Chuvochina M."/>
            <person name="Waite D.W."/>
            <person name="Rinke C."/>
            <person name="Skarshewski A."/>
            <person name="Chaumeil P.A."/>
            <person name="Hugenholtz P."/>
        </authorList>
    </citation>
    <scope>NUCLEOTIDE SEQUENCE [LARGE SCALE GENOMIC DNA]</scope>
    <source>
        <strain evidence="1">UBA10707</strain>
    </source>
</reference>
<evidence type="ECO:0000313" key="2">
    <source>
        <dbReference type="Proteomes" id="UP000264036"/>
    </source>
</evidence>
<dbReference type="InterPro" id="IPR029068">
    <property type="entry name" value="Glyas_Bleomycin-R_OHBP_Dase"/>
</dbReference>
<sequence length="127" mass="14346">MVSTNFGKAIPVLASLDMKRTLSFYKSVLEFKTSQIRDTCDIAARGETELRFWNCSDRNIAENTSCYRRVSDIQAVHNELSAKLSSLGGIVNTAWCMDELYVFDPDGNLIKFGQERADLTQRISNPE</sequence>
<organism evidence="1 2">
    <name type="scientific">Advenella kashmirensis</name>
    <dbReference type="NCBI Taxonomy" id="310575"/>
    <lineage>
        <taxon>Bacteria</taxon>
        <taxon>Pseudomonadati</taxon>
        <taxon>Pseudomonadota</taxon>
        <taxon>Betaproteobacteria</taxon>
        <taxon>Burkholderiales</taxon>
        <taxon>Alcaligenaceae</taxon>
    </lineage>
</organism>